<dbReference type="InterPro" id="IPR050109">
    <property type="entry name" value="HTH-type_TetR-like_transc_reg"/>
</dbReference>
<keyword evidence="3" id="KW-0804">Transcription</keyword>
<feature type="domain" description="HTH tetR-type" evidence="5">
    <location>
        <begin position="14"/>
        <end position="74"/>
    </location>
</feature>
<feature type="DNA-binding region" description="H-T-H motif" evidence="4">
    <location>
        <begin position="37"/>
        <end position="56"/>
    </location>
</feature>
<keyword evidence="1" id="KW-0805">Transcription regulation</keyword>
<evidence type="ECO:0000313" key="6">
    <source>
        <dbReference type="EMBL" id="MBB3045548.1"/>
    </source>
</evidence>
<dbReference type="Gene3D" id="1.10.357.10">
    <property type="entry name" value="Tetracycline Repressor, domain 2"/>
    <property type="match status" value="1"/>
</dbReference>
<dbReference type="PROSITE" id="PS50977">
    <property type="entry name" value="HTH_TETR_2"/>
    <property type="match status" value="1"/>
</dbReference>
<keyword evidence="2 4" id="KW-0238">DNA-binding</keyword>
<dbReference type="InterPro" id="IPR001647">
    <property type="entry name" value="HTH_TetR"/>
</dbReference>
<dbReference type="SUPFAM" id="SSF46689">
    <property type="entry name" value="Homeodomain-like"/>
    <property type="match status" value="1"/>
</dbReference>
<sequence length="197" mass="21767">MVESATTLREQRRWDTSHRITVCAQALTAAHGLDGFTMEELAEAADVSRRTLFNYFPSKTDAVLGAAPELPDADVDTFRAGGPSGNLIDDLTELVRIAVSVKRPERDEAGRARRILATEPRLLAAAHQRFEAITIEFTELVLEREGADFGASRARLLLRLLLALLDVALDHFIADDGDRSLVELFEEQLRDARALLG</sequence>
<dbReference type="Pfam" id="PF17754">
    <property type="entry name" value="TetR_C_14"/>
    <property type="match status" value="1"/>
</dbReference>
<reference evidence="6 7" key="1">
    <citation type="submission" date="2020-08" db="EMBL/GenBank/DDBJ databases">
        <title>Sequencing the genomes of 1000 actinobacteria strains.</title>
        <authorList>
            <person name="Klenk H.-P."/>
        </authorList>
    </citation>
    <scope>NUCLEOTIDE SEQUENCE [LARGE SCALE GENOMIC DNA]</scope>
    <source>
        <strain evidence="6 7">DSM 105498</strain>
    </source>
</reference>
<dbReference type="PANTHER" id="PTHR30055:SF234">
    <property type="entry name" value="HTH-TYPE TRANSCRIPTIONAL REGULATOR BETI"/>
    <property type="match status" value="1"/>
</dbReference>
<evidence type="ECO:0000256" key="2">
    <source>
        <dbReference type="ARBA" id="ARBA00023125"/>
    </source>
</evidence>
<dbReference type="PROSITE" id="PS01081">
    <property type="entry name" value="HTH_TETR_1"/>
    <property type="match status" value="1"/>
</dbReference>
<dbReference type="InterPro" id="IPR023772">
    <property type="entry name" value="DNA-bd_HTH_TetR-type_CS"/>
</dbReference>
<gene>
    <name evidence="6" type="ORF">FHU40_005408</name>
</gene>
<dbReference type="GO" id="GO:0003700">
    <property type="term" value="F:DNA-binding transcription factor activity"/>
    <property type="evidence" value="ECO:0007669"/>
    <property type="project" value="TreeGrafter"/>
</dbReference>
<evidence type="ECO:0000256" key="4">
    <source>
        <dbReference type="PROSITE-ProRule" id="PRU00335"/>
    </source>
</evidence>
<evidence type="ECO:0000256" key="1">
    <source>
        <dbReference type="ARBA" id="ARBA00023015"/>
    </source>
</evidence>
<keyword evidence="7" id="KW-1185">Reference proteome</keyword>
<dbReference type="RefSeq" id="WP_183595536.1">
    <property type="nucleotide sequence ID" value="NZ_JACHWR010000011.1"/>
</dbReference>
<evidence type="ECO:0000259" key="5">
    <source>
        <dbReference type="PROSITE" id="PS50977"/>
    </source>
</evidence>
<dbReference type="EMBL" id="JACHWR010000011">
    <property type="protein sequence ID" value="MBB3045548.1"/>
    <property type="molecule type" value="Genomic_DNA"/>
</dbReference>
<dbReference type="AlphaFoldDB" id="A0A7W4W144"/>
<dbReference type="Pfam" id="PF00440">
    <property type="entry name" value="TetR_N"/>
    <property type="match status" value="1"/>
</dbReference>
<protein>
    <submittedName>
        <fullName evidence="6">AcrR family transcriptional regulator</fullName>
    </submittedName>
</protein>
<name>A0A7W4W144_9ACTN</name>
<dbReference type="GO" id="GO:0000976">
    <property type="term" value="F:transcription cis-regulatory region binding"/>
    <property type="evidence" value="ECO:0007669"/>
    <property type="project" value="TreeGrafter"/>
</dbReference>
<dbReference type="Proteomes" id="UP000589626">
    <property type="component" value="Unassembled WGS sequence"/>
</dbReference>
<organism evidence="6 7">
    <name type="scientific">Nocardioides soli</name>
    <dbReference type="NCBI Taxonomy" id="1036020"/>
    <lineage>
        <taxon>Bacteria</taxon>
        <taxon>Bacillati</taxon>
        <taxon>Actinomycetota</taxon>
        <taxon>Actinomycetes</taxon>
        <taxon>Propionibacteriales</taxon>
        <taxon>Nocardioidaceae</taxon>
        <taxon>Nocardioides</taxon>
    </lineage>
</organism>
<dbReference type="InterPro" id="IPR041347">
    <property type="entry name" value="MftR_C"/>
</dbReference>
<proteinExistence type="predicted"/>
<dbReference type="PANTHER" id="PTHR30055">
    <property type="entry name" value="HTH-TYPE TRANSCRIPTIONAL REGULATOR RUTR"/>
    <property type="match status" value="1"/>
</dbReference>
<dbReference type="InterPro" id="IPR009057">
    <property type="entry name" value="Homeodomain-like_sf"/>
</dbReference>
<comment type="caution">
    <text evidence="6">The sequence shown here is derived from an EMBL/GenBank/DDBJ whole genome shotgun (WGS) entry which is preliminary data.</text>
</comment>
<evidence type="ECO:0000313" key="7">
    <source>
        <dbReference type="Proteomes" id="UP000589626"/>
    </source>
</evidence>
<evidence type="ECO:0000256" key="3">
    <source>
        <dbReference type="ARBA" id="ARBA00023163"/>
    </source>
</evidence>
<accession>A0A7W4W144</accession>